<dbReference type="AlphaFoldDB" id="A0AAV3QPN0"/>
<sequence>MRKRKKPRISNTDMDQINNTIQVQNVKQEIVKEEIITNSGGSILKEEIIKDTKERLKIHDNDIEDNGLVTLIYESETPQILSLIEGATQGNPIILEELEDEDDDGNVEVIKSLFVGECSNSKAGNRITIEIDDELGNYPPVFICEICTDSIPVHDKFRIKDCGHFYCSMCVAHYVASKIEENVTRISCPVSGCHGTLEPQNCRGILPKQVFDRWGDALCEGVILDWQKFYCPFKDCSALLIDDDGGGKFGGGVIRESECPNCRRLFCVQCKVPWHPDVDCADFQKLNVDEREREDILLINLAKNKSWTRCPKCKFYVERIDGCFFIHCRLVF</sequence>
<evidence type="ECO:0000256" key="2">
    <source>
        <dbReference type="ARBA" id="ARBA00001947"/>
    </source>
</evidence>
<dbReference type="Gene3D" id="1.20.120.1750">
    <property type="match status" value="1"/>
</dbReference>
<evidence type="ECO:0000256" key="6">
    <source>
        <dbReference type="ARBA" id="ARBA00022679"/>
    </source>
</evidence>
<comment type="similarity">
    <text evidence="4">Belongs to the RBR family. Ariadne subfamily.</text>
</comment>
<dbReference type="SMART" id="SM00647">
    <property type="entry name" value="IBR"/>
    <property type="match status" value="1"/>
</dbReference>
<dbReference type="GO" id="GO:0016874">
    <property type="term" value="F:ligase activity"/>
    <property type="evidence" value="ECO:0007669"/>
    <property type="project" value="UniProtKB-KW"/>
</dbReference>
<dbReference type="InterPro" id="IPR017907">
    <property type="entry name" value="Znf_RING_CS"/>
</dbReference>
<dbReference type="GO" id="GO:0008270">
    <property type="term" value="F:zinc ion binding"/>
    <property type="evidence" value="ECO:0007669"/>
    <property type="project" value="UniProtKB-KW"/>
</dbReference>
<keyword evidence="7" id="KW-0479">Metal-binding</keyword>
<keyword evidence="9 12" id="KW-0863">Zinc-finger</keyword>
<keyword evidence="10" id="KW-0833">Ubl conjugation pathway</keyword>
<dbReference type="CDD" id="cd22582">
    <property type="entry name" value="BRcat_RBR_unk"/>
    <property type="match status" value="1"/>
</dbReference>
<evidence type="ECO:0000256" key="1">
    <source>
        <dbReference type="ARBA" id="ARBA00001798"/>
    </source>
</evidence>
<name>A0AAV3QPN0_LITER</name>
<evidence type="ECO:0000256" key="7">
    <source>
        <dbReference type="ARBA" id="ARBA00022723"/>
    </source>
</evidence>
<dbReference type="SUPFAM" id="SSF57850">
    <property type="entry name" value="RING/U-box"/>
    <property type="match status" value="3"/>
</dbReference>
<dbReference type="EMBL" id="BAABME010022521">
    <property type="protein sequence ID" value="GAA0165997.1"/>
    <property type="molecule type" value="Genomic_DNA"/>
</dbReference>
<keyword evidence="6" id="KW-0808">Transferase</keyword>
<dbReference type="PANTHER" id="PTHR11685">
    <property type="entry name" value="RBR FAMILY RING FINGER AND IBR DOMAIN-CONTAINING"/>
    <property type="match status" value="1"/>
</dbReference>
<dbReference type="PROSITE" id="PS00518">
    <property type="entry name" value="ZF_RING_1"/>
    <property type="match status" value="1"/>
</dbReference>
<feature type="domain" description="RING-type" evidence="13">
    <location>
        <begin position="144"/>
        <end position="190"/>
    </location>
</feature>
<keyword evidence="15" id="KW-0436">Ligase</keyword>
<comment type="function">
    <text evidence="3">Might act as an E3 ubiquitin-protein ligase, or as part of E3 complex, which accepts ubiquitin from specific E2 ubiquitin-conjugating enzymes and then transfers it to substrates.</text>
</comment>
<comment type="catalytic activity">
    <reaction evidence="1">
        <text>[E2 ubiquitin-conjugating enzyme]-S-ubiquitinyl-L-cysteine + [acceptor protein]-L-lysine = [E2 ubiquitin-conjugating enzyme]-L-cysteine + [acceptor protein]-N(6)-ubiquitinyl-L-lysine.</text>
        <dbReference type="EC" id="2.3.2.31"/>
    </reaction>
</comment>
<evidence type="ECO:0000313" key="15">
    <source>
        <dbReference type="EMBL" id="GAA0165997.1"/>
    </source>
</evidence>
<evidence type="ECO:0000256" key="9">
    <source>
        <dbReference type="ARBA" id="ARBA00022771"/>
    </source>
</evidence>
<gene>
    <name evidence="15" type="ORF">LIER_40099</name>
</gene>
<dbReference type="InterPro" id="IPR013083">
    <property type="entry name" value="Znf_RING/FYVE/PHD"/>
</dbReference>
<accession>A0AAV3QPN0</accession>
<dbReference type="FunFam" id="3.30.40.10:FF:000230">
    <property type="entry name" value="RBR-type E3 ubiquitin transferase"/>
    <property type="match status" value="1"/>
</dbReference>
<evidence type="ECO:0000259" key="14">
    <source>
        <dbReference type="PROSITE" id="PS51873"/>
    </source>
</evidence>
<dbReference type="SMART" id="SM00184">
    <property type="entry name" value="RING"/>
    <property type="match status" value="1"/>
</dbReference>
<dbReference type="InterPro" id="IPR044066">
    <property type="entry name" value="TRIAD_supradom"/>
</dbReference>
<keyword evidence="11" id="KW-0862">Zinc</keyword>
<organism evidence="15 16">
    <name type="scientific">Lithospermum erythrorhizon</name>
    <name type="common">Purple gromwell</name>
    <name type="synonym">Lithospermum officinale var. erythrorhizon</name>
    <dbReference type="NCBI Taxonomy" id="34254"/>
    <lineage>
        <taxon>Eukaryota</taxon>
        <taxon>Viridiplantae</taxon>
        <taxon>Streptophyta</taxon>
        <taxon>Embryophyta</taxon>
        <taxon>Tracheophyta</taxon>
        <taxon>Spermatophyta</taxon>
        <taxon>Magnoliopsida</taxon>
        <taxon>eudicotyledons</taxon>
        <taxon>Gunneridae</taxon>
        <taxon>Pentapetalae</taxon>
        <taxon>asterids</taxon>
        <taxon>lamiids</taxon>
        <taxon>Boraginales</taxon>
        <taxon>Boraginaceae</taxon>
        <taxon>Boraginoideae</taxon>
        <taxon>Lithospermeae</taxon>
        <taxon>Lithospermum</taxon>
    </lineage>
</organism>
<evidence type="ECO:0000256" key="3">
    <source>
        <dbReference type="ARBA" id="ARBA00003976"/>
    </source>
</evidence>
<proteinExistence type="inferred from homology"/>
<evidence type="ECO:0000256" key="5">
    <source>
        <dbReference type="ARBA" id="ARBA00012251"/>
    </source>
</evidence>
<evidence type="ECO:0000256" key="12">
    <source>
        <dbReference type="PROSITE-ProRule" id="PRU00175"/>
    </source>
</evidence>
<dbReference type="InterPro" id="IPR001841">
    <property type="entry name" value="Znf_RING"/>
</dbReference>
<dbReference type="GO" id="GO:0061630">
    <property type="term" value="F:ubiquitin protein ligase activity"/>
    <property type="evidence" value="ECO:0007669"/>
    <property type="project" value="UniProtKB-EC"/>
</dbReference>
<evidence type="ECO:0000259" key="13">
    <source>
        <dbReference type="PROSITE" id="PS50089"/>
    </source>
</evidence>
<dbReference type="PROSITE" id="PS50089">
    <property type="entry name" value="ZF_RING_2"/>
    <property type="match status" value="1"/>
</dbReference>
<dbReference type="InterPro" id="IPR031127">
    <property type="entry name" value="E3_UB_ligase_RBR"/>
</dbReference>
<dbReference type="EC" id="2.3.2.31" evidence="5"/>
<dbReference type="Proteomes" id="UP001454036">
    <property type="component" value="Unassembled WGS sequence"/>
</dbReference>
<reference evidence="15 16" key="1">
    <citation type="submission" date="2024-01" db="EMBL/GenBank/DDBJ databases">
        <title>The complete chloroplast genome sequence of Lithospermum erythrorhizon: insights into the phylogenetic relationship among Boraginaceae species and the maternal lineages of purple gromwells.</title>
        <authorList>
            <person name="Okada T."/>
            <person name="Watanabe K."/>
        </authorList>
    </citation>
    <scope>NUCLEOTIDE SEQUENCE [LARGE SCALE GENOMIC DNA]</scope>
</reference>
<keyword evidence="8" id="KW-0677">Repeat</keyword>
<protein>
    <recommendedName>
        <fullName evidence="5">RBR-type E3 ubiquitin transferase</fullName>
        <ecNumber evidence="5">2.3.2.31</ecNumber>
    </recommendedName>
</protein>
<feature type="domain" description="RING-type" evidence="14">
    <location>
        <begin position="140"/>
        <end position="332"/>
    </location>
</feature>
<evidence type="ECO:0000256" key="10">
    <source>
        <dbReference type="ARBA" id="ARBA00022786"/>
    </source>
</evidence>
<evidence type="ECO:0000256" key="11">
    <source>
        <dbReference type="ARBA" id="ARBA00022833"/>
    </source>
</evidence>
<dbReference type="GO" id="GO:0016567">
    <property type="term" value="P:protein ubiquitination"/>
    <property type="evidence" value="ECO:0007669"/>
    <property type="project" value="InterPro"/>
</dbReference>
<keyword evidence="16" id="KW-1185">Reference proteome</keyword>
<dbReference type="InterPro" id="IPR002867">
    <property type="entry name" value="IBR_dom"/>
</dbReference>
<evidence type="ECO:0000256" key="4">
    <source>
        <dbReference type="ARBA" id="ARBA00005884"/>
    </source>
</evidence>
<dbReference type="PROSITE" id="PS51873">
    <property type="entry name" value="TRIAD"/>
    <property type="match status" value="1"/>
</dbReference>
<comment type="caution">
    <text evidence="15">The sequence shown here is derived from an EMBL/GenBank/DDBJ whole genome shotgun (WGS) entry which is preliminary data.</text>
</comment>
<comment type="cofactor">
    <cofactor evidence="2">
        <name>Zn(2+)</name>
        <dbReference type="ChEBI" id="CHEBI:29105"/>
    </cofactor>
</comment>
<evidence type="ECO:0000313" key="16">
    <source>
        <dbReference type="Proteomes" id="UP001454036"/>
    </source>
</evidence>
<evidence type="ECO:0000256" key="8">
    <source>
        <dbReference type="ARBA" id="ARBA00022737"/>
    </source>
</evidence>
<dbReference type="Gene3D" id="3.30.40.10">
    <property type="entry name" value="Zinc/RING finger domain, C3HC4 (zinc finger)"/>
    <property type="match status" value="1"/>
</dbReference>
<dbReference type="Pfam" id="PF01485">
    <property type="entry name" value="IBR"/>
    <property type="match status" value="1"/>
</dbReference>